<dbReference type="AlphaFoldDB" id="C1MJT1"/>
<dbReference type="RefSeq" id="XP_003055873.1">
    <property type="nucleotide sequence ID" value="XM_003055827.1"/>
</dbReference>
<keyword evidence="3" id="KW-1185">Reference proteome</keyword>
<evidence type="ECO:0000256" key="1">
    <source>
        <dbReference type="SAM" id="MobiDB-lite"/>
    </source>
</evidence>
<gene>
    <name evidence="2" type="ORF">MICPUCDRAFT_64070</name>
</gene>
<reference evidence="2 3" key="1">
    <citation type="journal article" date="2009" name="Science">
        <title>Green evolution and dynamic adaptations revealed by genomes of the marine picoeukaryotes Micromonas.</title>
        <authorList>
            <person name="Worden A.Z."/>
            <person name="Lee J.H."/>
            <person name="Mock T."/>
            <person name="Rouze P."/>
            <person name="Simmons M.P."/>
            <person name="Aerts A.L."/>
            <person name="Allen A.E."/>
            <person name="Cuvelier M.L."/>
            <person name="Derelle E."/>
            <person name="Everett M.V."/>
            <person name="Foulon E."/>
            <person name="Grimwood J."/>
            <person name="Gundlach H."/>
            <person name="Henrissat B."/>
            <person name="Napoli C."/>
            <person name="McDonald S.M."/>
            <person name="Parker M.S."/>
            <person name="Rombauts S."/>
            <person name="Salamov A."/>
            <person name="Von Dassow P."/>
            <person name="Badger J.H."/>
            <person name="Coutinho P.M."/>
            <person name="Demir E."/>
            <person name="Dubchak I."/>
            <person name="Gentemann C."/>
            <person name="Eikrem W."/>
            <person name="Gready J.E."/>
            <person name="John U."/>
            <person name="Lanier W."/>
            <person name="Lindquist E.A."/>
            <person name="Lucas S."/>
            <person name="Mayer K.F."/>
            <person name="Moreau H."/>
            <person name="Not F."/>
            <person name="Otillar R."/>
            <person name="Panaud O."/>
            <person name="Pangilinan J."/>
            <person name="Paulsen I."/>
            <person name="Piegu B."/>
            <person name="Poliakov A."/>
            <person name="Robbens S."/>
            <person name="Schmutz J."/>
            <person name="Toulza E."/>
            <person name="Wyss T."/>
            <person name="Zelensky A."/>
            <person name="Zhou K."/>
            <person name="Armbrust E.V."/>
            <person name="Bhattacharya D."/>
            <person name="Goodenough U.W."/>
            <person name="Van de Peer Y."/>
            <person name="Grigoriev I.V."/>
        </authorList>
    </citation>
    <scope>NUCLEOTIDE SEQUENCE [LARGE SCALE GENOMIC DNA]</scope>
    <source>
        <strain evidence="2 3">CCMP1545</strain>
    </source>
</reference>
<accession>C1MJT1</accession>
<dbReference type="KEGG" id="mpp:MICPUCDRAFT_64070"/>
<feature type="compositionally biased region" description="Basic and acidic residues" evidence="1">
    <location>
        <begin position="172"/>
        <end position="183"/>
    </location>
</feature>
<dbReference type="EMBL" id="GG663736">
    <property type="protein sequence ID" value="EEH59249.1"/>
    <property type="molecule type" value="Genomic_DNA"/>
</dbReference>
<evidence type="ECO:0000313" key="3">
    <source>
        <dbReference type="Proteomes" id="UP000001876"/>
    </source>
</evidence>
<dbReference type="Proteomes" id="UP000001876">
    <property type="component" value="Unassembled WGS sequence"/>
</dbReference>
<proteinExistence type="predicted"/>
<name>C1MJT1_MICPC</name>
<sequence>MARRFHRTSRATDLFFFSSSILLSKRGAKVIRPVPPRDLLEPAIEPRVAPVAHALPLARVVVAARVVVVVRGAPPGRRRRRADAISRQTFPGVARLRPGDAHGRVQRAAAGGDLAAERRDDVVPLRVRDGVEQTRGAPRRERAAAVSRRVEFRGVHRPRSGRGENRGGVQRRQTELKGAEGGD</sequence>
<feature type="region of interest" description="Disordered" evidence="1">
    <location>
        <begin position="130"/>
        <end position="183"/>
    </location>
</feature>
<protein>
    <submittedName>
        <fullName evidence="2">Predicted protein</fullName>
    </submittedName>
</protein>
<dbReference type="GeneID" id="9681432"/>
<evidence type="ECO:0000313" key="2">
    <source>
        <dbReference type="EMBL" id="EEH59249.1"/>
    </source>
</evidence>
<feature type="compositionally biased region" description="Basic and acidic residues" evidence="1">
    <location>
        <begin position="130"/>
        <end position="154"/>
    </location>
</feature>
<organism evidence="3">
    <name type="scientific">Micromonas pusilla (strain CCMP1545)</name>
    <name type="common">Picoplanktonic green alga</name>
    <dbReference type="NCBI Taxonomy" id="564608"/>
    <lineage>
        <taxon>Eukaryota</taxon>
        <taxon>Viridiplantae</taxon>
        <taxon>Chlorophyta</taxon>
        <taxon>Mamiellophyceae</taxon>
        <taxon>Mamiellales</taxon>
        <taxon>Mamiellaceae</taxon>
        <taxon>Micromonas</taxon>
    </lineage>
</organism>